<keyword evidence="6 9" id="KW-1133">Transmembrane helix</keyword>
<dbReference type="GO" id="GO:0005886">
    <property type="term" value="C:plasma membrane"/>
    <property type="evidence" value="ECO:0007669"/>
    <property type="project" value="InterPro"/>
</dbReference>
<feature type="transmembrane region" description="Helical" evidence="9">
    <location>
        <begin position="71"/>
        <end position="95"/>
    </location>
</feature>
<sequence length="501" mass="54509">MGNAPSPPPAPLPNIATTATAYTIEADSPPAIEDTLEDNSNSKKWSLKTREILHRVERSHDRIPVLRKIPLRAIGIILFIAFLNVIVWIAAAIVLRYHPSLVSNAVLAYTLGLRHAFDADHISAIDLMTRRLLATGQKPVTVGTYFSLGHSTIVVITSIVVAATAAAVSKRFDSFSTIGGIIGSSVSAAFLIVLGLMNGYILYKLIKQMNKALNLPEGYEDEAWKIEGGGVLFSLFKKLFKIINRPWKMYPLGILFGLGFDTSSEIALLGISSVEAARGTNFWVILIYPALFTAGMCLLDTTDGALMFSLYIQPSANFLPPKRASTSTTSTASTASEQEDEEPSRNHRDPIAFLYYSIVLTTLTVIVAIVIGVIQLLTMIQSAARPTGKFWDGVETAGDYYDVIGGGICGCFIVFGILSVVFYKRWRRWVAKRHGKDMVTDEEGGVMERYHDDIVVGTENRNDILDEEAGGSTEVVGKGTAASHVTQKPAGQGQSQAVFLE</sequence>
<evidence type="ECO:0000256" key="7">
    <source>
        <dbReference type="ARBA" id="ARBA00023136"/>
    </source>
</evidence>
<dbReference type="InterPro" id="IPR004688">
    <property type="entry name" value="Ni/Co_transpt"/>
</dbReference>
<evidence type="ECO:0000256" key="6">
    <source>
        <dbReference type="ARBA" id="ARBA00022989"/>
    </source>
</evidence>
<dbReference type="PANTHER" id="PTHR31611:SF0">
    <property type="entry name" value="HIGH-AFFINITY NICKEL TRANSPORT PROTEIN NIC1"/>
    <property type="match status" value="1"/>
</dbReference>
<evidence type="ECO:0000256" key="3">
    <source>
        <dbReference type="ARBA" id="ARBA00022448"/>
    </source>
</evidence>
<evidence type="ECO:0000256" key="2">
    <source>
        <dbReference type="ARBA" id="ARBA00010892"/>
    </source>
</evidence>
<evidence type="ECO:0000313" key="10">
    <source>
        <dbReference type="EMBL" id="TQB75097.1"/>
    </source>
</evidence>
<comment type="caution">
    <text evidence="10">The sequence shown here is derived from an EMBL/GenBank/DDBJ whole genome shotgun (WGS) entry which is preliminary data.</text>
</comment>
<comment type="subcellular location">
    <subcellularLocation>
        <location evidence="1">Endomembrane system</location>
        <topology evidence="1">Multi-pass membrane protein</topology>
    </subcellularLocation>
</comment>
<evidence type="ECO:0000256" key="8">
    <source>
        <dbReference type="SAM" id="MobiDB-lite"/>
    </source>
</evidence>
<dbReference type="Pfam" id="PF03824">
    <property type="entry name" value="NicO"/>
    <property type="match status" value="1"/>
</dbReference>
<evidence type="ECO:0000256" key="1">
    <source>
        <dbReference type="ARBA" id="ARBA00004127"/>
    </source>
</evidence>
<feature type="region of interest" description="Disordered" evidence="8">
    <location>
        <begin position="476"/>
        <end position="501"/>
    </location>
</feature>
<keyword evidence="7 9" id="KW-0472">Membrane</keyword>
<feature type="transmembrane region" description="Helical" evidence="9">
    <location>
        <begin position="252"/>
        <end position="274"/>
    </location>
</feature>
<gene>
    <name evidence="10" type="ORF">MPDQ_003643</name>
</gene>
<feature type="compositionally biased region" description="Low complexity" evidence="8">
    <location>
        <begin position="324"/>
        <end position="336"/>
    </location>
</feature>
<feature type="transmembrane region" description="Helical" evidence="9">
    <location>
        <begin position="280"/>
        <end position="299"/>
    </location>
</feature>
<feature type="transmembrane region" description="Helical" evidence="9">
    <location>
        <begin position="400"/>
        <end position="423"/>
    </location>
</feature>
<organism evidence="10 11">
    <name type="scientific">Monascus purpureus</name>
    <name type="common">Red mold</name>
    <name type="synonym">Monascus anka</name>
    <dbReference type="NCBI Taxonomy" id="5098"/>
    <lineage>
        <taxon>Eukaryota</taxon>
        <taxon>Fungi</taxon>
        <taxon>Dikarya</taxon>
        <taxon>Ascomycota</taxon>
        <taxon>Pezizomycotina</taxon>
        <taxon>Eurotiomycetes</taxon>
        <taxon>Eurotiomycetidae</taxon>
        <taxon>Eurotiales</taxon>
        <taxon>Aspergillaceae</taxon>
        <taxon>Monascus</taxon>
    </lineage>
</organism>
<reference evidence="10 11" key="1">
    <citation type="submission" date="2019-06" db="EMBL/GenBank/DDBJ databases">
        <title>Wine fermentation using esterase from Monascus purpureus.</title>
        <authorList>
            <person name="Geng C."/>
            <person name="Zhang Y."/>
        </authorList>
    </citation>
    <scope>NUCLEOTIDE SEQUENCE [LARGE SCALE GENOMIC DNA]</scope>
    <source>
        <strain evidence="10">HQ1</strain>
    </source>
</reference>
<dbReference type="GO" id="GO:0015099">
    <property type="term" value="F:nickel cation transmembrane transporter activity"/>
    <property type="evidence" value="ECO:0007669"/>
    <property type="project" value="InterPro"/>
</dbReference>
<feature type="transmembrane region" description="Helical" evidence="9">
    <location>
        <begin position="353"/>
        <end position="380"/>
    </location>
</feature>
<proteinExistence type="inferred from homology"/>
<protein>
    <recommendedName>
        <fullName evidence="12">Nickel/cobalt efflux system</fullName>
    </recommendedName>
</protein>
<evidence type="ECO:0000256" key="9">
    <source>
        <dbReference type="SAM" id="Phobius"/>
    </source>
</evidence>
<comment type="similarity">
    <text evidence="2">Belongs to the NiCoT transporter (TC 2.A.52) family.</text>
</comment>
<dbReference type="EMBL" id="VIFY01000023">
    <property type="protein sequence ID" value="TQB75097.1"/>
    <property type="molecule type" value="Genomic_DNA"/>
</dbReference>
<dbReference type="AlphaFoldDB" id="A0A507QYN9"/>
<keyword evidence="11" id="KW-1185">Reference proteome</keyword>
<feature type="transmembrane region" description="Helical" evidence="9">
    <location>
        <begin position="148"/>
        <end position="168"/>
    </location>
</feature>
<keyword evidence="4" id="KW-0533">Nickel</keyword>
<evidence type="ECO:0008006" key="12">
    <source>
        <dbReference type="Google" id="ProtNLM"/>
    </source>
</evidence>
<feature type="region of interest" description="Disordered" evidence="8">
    <location>
        <begin position="321"/>
        <end position="345"/>
    </location>
</feature>
<feature type="transmembrane region" description="Helical" evidence="9">
    <location>
        <begin position="180"/>
        <end position="203"/>
    </location>
</feature>
<keyword evidence="3" id="KW-0813">Transport</keyword>
<evidence type="ECO:0000256" key="4">
    <source>
        <dbReference type="ARBA" id="ARBA00022596"/>
    </source>
</evidence>
<accession>A0A507QYN9</accession>
<dbReference type="GO" id="GO:0012505">
    <property type="term" value="C:endomembrane system"/>
    <property type="evidence" value="ECO:0007669"/>
    <property type="project" value="UniProtKB-SubCell"/>
</dbReference>
<dbReference type="PANTHER" id="PTHR31611">
    <property type="entry name" value="HIGH-AFFINITY NICKEL TRANSPORT PROTEIN NIC1"/>
    <property type="match status" value="1"/>
</dbReference>
<dbReference type="STRING" id="5098.A0A507QYN9"/>
<evidence type="ECO:0000313" key="11">
    <source>
        <dbReference type="Proteomes" id="UP000319663"/>
    </source>
</evidence>
<name>A0A507QYN9_MONPU</name>
<dbReference type="InterPro" id="IPR011541">
    <property type="entry name" value="Ni/Co_transpt_high_affinity"/>
</dbReference>
<keyword evidence="5 9" id="KW-0812">Transmembrane</keyword>
<feature type="compositionally biased region" description="Polar residues" evidence="8">
    <location>
        <begin position="492"/>
        <end position="501"/>
    </location>
</feature>
<dbReference type="Proteomes" id="UP000319663">
    <property type="component" value="Unassembled WGS sequence"/>
</dbReference>
<evidence type="ECO:0000256" key="5">
    <source>
        <dbReference type="ARBA" id="ARBA00022692"/>
    </source>
</evidence>